<evidence type="ECO:0000256" key="2">
    <source>
        <dbReference type="ARBA" id="ARBA00022857"/>
    </source>
</evidence>
<dbReference type="InterPro" id="IPR036291">
    <property type="entry name" value="NAD(P)-bd_dom_sf"/>
</dbReference>
<dbReference type="InterPro" id="IPR002347">
    <property type="entry name" value="SDR_fam"/>
</dbReference>
<organism evidence="5 6">
    <name type="scientific">Dillenia turbinata</name>
    <dbReference type="NCBI Taxonomy" id="194707"/>
    <lineage>
        <taxon>Eukaryota</taxon>
        <taxon>Viridiplantae</taxon>
        <taxon>Streptophyta</taxon>
        <taxon>Embryophyta</taxon>
        <taxon>Tracheophyta</taxon>
        <taxon>Spermatophyta</taxon>
        <taxon>Magnoliopsida</taxon>
        <taxon>eudicotyledons</taxon>
        <taxon>Gunneridae</taxon>
        <taxon>Pentapetalae</taxon>
        <taxon>Dilleniales</taxon>
        <taxon>Dilleniaceae</taxon>
        <taxon>Dillenia</taxon>
    </lineage>
</organism>
<name>A0AAN8VHW4_9MAGN</name>
<dbReference type="EMBL" id="JBAMMX010000008">
    <property type="protein sequence ID" value="KAK6935363.1"/>
    <property type="molecule type" value="Genomic_DNA"/>
</dbReference>
<dbReference type="Gene3D" id="3.40.50.720">
    <property type="entry name" value="NAD(P)-binding Rossmann-like Domain"/>
    <property type="match status" value="1"/>
</dbReference>
<proteinExistence type="inferred from homology"/>
<protein>
    <submittedName>
        <fullName evidence="5">Short-chain dehydrogenase/reductase SDR</fullName>
    </submittedName>
</protein>
<evidence type="ECO:0000313" key="5">
    <source>
        <dbReference type="EMBL" id="KAK6935363.1"/>
    </source>
</evidence>
<dbReference type="PANTHER" id="PTHR43490">
    <property type="entry name" value="(+)-NEOMENTHOL DEHYDROGENASE"/>
    <property type="match status" value="1"/>
</dbReference>
<keyword evidence="6" id="KW-1185">Reference proteome</keyword>
<evidence type="ECO:0000256" key="3">
    <source>
        <dbReference type="ARBA" id="ARBA00023002"/>
    </source>
</evidence>
<dbReference type="GO" id="GO:0016020">
    <property type="term" value="C:membrane"/>
    <property type="evidence" value="ECO:0007669"/>
    <property type="project" value="TreeGrafter"/>
</dbReference>
<accession>A0AAN8VHW4</accession>
<dbReference type="SUPFAM" id="SSF51735">
    <property type="entry name" value="NAD(P)-binding Rossmann-fold domains"/>
    <property type="match status" value="1"/>
</dbReference>
<dbReference type="PANTHER" id="PTHR43490:SF135">
    <property type="entry name" value="OS02G0640800 PROTEIN"/>
    <property type="match status" value="1"/>
</dbReference>
<dbReference type="GO" id="GO:0016491">
    <property type="term" value="F:oxidoreductase activity"/>
    <property type="evidence" value="ECO:0007669"/>
    <property type="project" value="UniProtKB-KW"/>
</dbReference>
<comment type="caution">
    <text evidence="5">The sequence shown here is derived from an EMBL/GenBank/DDBJ whole genome shotgun (WGS) entry which is preliminary data.</text>
</comment>
<comment type="similarity">
    <text evidence="1">Belongs to the short-chain dehydrogenases/reductases (SDR) family.</text>
</comment>
<evidence type="ECO:0000256" key="4">
    <source>
        <dbReference type="SAM" id="SignalP"/>
    </source>
</evidence>
<feature type="signal peptide" evidence="4">
    <location>
        <begin position="1"/>
        <end position="21"/>
    </location>
</feature>
<feature type="chain" id="PRO_5042915447" evidence="4">
    <location>
        <begin position="22"/>
        <end position="133"/>
    </location>
</feature>
<dbReference type="AlphaFoldDB" id="A0AAN8VHW4"/>
<sequence>MRLRVLKLCIVCATGLPNVVFHQLDATDPASIASLANFAQTHYKKLDILVNNVGYGVHIDQEAYTAYQLGGKLVNDKNAQLLKEIQKETYETEEKCITTNYYGTKEVTEALPSLLQLSSSARILLMFPLTMDS</sequence>
<gene>
    <name evidence="5" type="ORF">RJ641_035518</name>
</gene>
<dbReference type="Pfam" id="PF00106">
    <property type="entry name" value="adh_short"/>
    <property type="match status" value="1"/>
</dbReference>
<evidence type="ECO:0000313" key="6">
    <source>
        <dbReference type="Proteomes" id="UP001370490"/>
    </source>
</evidence>
<keyword evidence="2" id="KW-0521">NADP</keyword>
<keyword evidence="3" id="KW-0560">Oxidoreductase</keyword>
<keyword evidence="4" id="KW-0732">Signal</keyword>
<evidence type="ECO:0000256" key="1">
    <source>
        <dbReference type="ARBA" id="ARBA00006484"/>
    </source>
</evidence>
<reference evidence="5 6" key="1">
    <citation type="submission" date="2023-12" db="EMBL/GenBank/DDBJ databases">
        <title>A high-quality genome assembly for Dillenia turbinata (Dilleniales).</title>
        <authorList>
            <person name="Chanderbali A."/>
        </authorList>
    </citation>
    <scope>NUCLEOTIDE SEQUENCE [LARGE SCALE GENOMIC DNA]</scope>
    <source>
        <strain evidence="5">LSX21</strain>
        <tissue evidence="5">Leaf</tissue>
    </source>
</reference>
<dbReference type="Proteomes" id="UP001370490">
    <property type="component" value="Unassembled WGS sequence"/>
</dbReference>